<gene>
    <name evidence="1" type="ORF">MBHS_01041</name>
</gene>
<proteinExistence type="predicted"/>
<organism evidence="1 2">
    <name type="scientific">Candidatus Venteria ishoeyi</name>
    <dbReference type="NCBI Taxonomy" id="1899563"/>
    <lineage>
        <taxon>Bacteria</taxon>
        <taxon>Pseudomonadati</taxon>
        <taxon>Pseudomonadota</taxon>
        <taxon>Gammaproteobacteria</taxon>
        <taxon>Thiotrichales</taxon>
        <taxon>Thiotrichaceae</taxon>
        <taxon>Venteria</taxon>
    </lineage>
</organism>
<protein>
    <submittedName>
        <fullName evidence="1">Uncharacterized protein</fullName>
    </submittedName>
</protein>
<dbReference type="OrthoDB" id="568956at2"/>
<dbReference type="AlphaFoldDB" id="A0A1H6F4U6"/>
<keyword evidence="2" id="KW-1185">Reference proteome</keyword>
<evidence type="ECO:0000313" key="2">
    <source>
        <dbReference type="Proteomes" id="UP000236724"/>
    </source>
</evidence>
<reference evidence="1 2" key="1">
    <citation type="submission" date="2016-10" db="EMBL/GenBank/DDBJ databases">
        <authorList>
            <person name="de Groot N.N."/>
        </authorList>
    </citation>
    <scope>NUCLEOTIDE SEQUENCE [LARGE SCALE GENOMIC DNA]</scope>
    <source>
        <strain evidence="1">MBHS1</strain>
    </source>
</reference>
<dbReference type="Proteomes" id="UP000236724">
    <property type="component" value="Unassembled WGS sequence"/>
</dbReference>
<sequence length="154" mass="17510">MKATAGQEYGSLDAARERILELLHYEAHRKAYRKITEIAVDVVRQIEDEGHFPDAESGKFDFAEGQVTQGQRERKVVKEVLSGVIAFAQQALNTGKTQMETLDMLRPPLNDMLGPKKKPKEREFYNFSNLAGLFLHFLRSENSYIACYAPVFTP</sequence>
<accession>A0A1H6F4U6</accession>
<name>A0A1H6F4U6_9GAMM</name>
<dbReference type="EMBL" id="FMSV02000171">
    <property type="protein sequence ID" value="SEH05188.1"/>
    <property type="molecule type" value="Genomic_DNA"/>
</dbReference>
<evidence type="ECO:0000313" key="1">
    <source>
        <dbReference type="EMBL" id="SEH05188.1"/>
    </source>
</evidence>
<dbReference type="RefSeq" id="WP_103919158.1">
    <property type="nucleotide sequence ID" value="NZ_FMSV02000171.1"/>
</dbReference>